<dbReference type="AlphaFoldDB" id="A0AA90SMA2"/>
<dbReference type="EMBL" id="JAUTIX010000005">
    <property type="protein sequence ID" value="MDP0399097.1"/>
    <property type="molecule type" value="Genomic_DNA"/>
</dbReference>
<dbReference type="SUPFAM" id="SSF142906">
    <property type="entry name" value="YjbR-like"/>
    <property type="match status" value="1"/>
</dbReference>
<dbReference type="Gene3D" id="3.90.1150.30">
    <property type="match status" value="1"/>
</dbReference>
<evidence type="ECO:0000313" key="1">
    <source>
        <dbReference type="EMBL" id="MDP0399097.1"/>
    </source>
</evidence>
<dbReference type="InterPro" id="IPR038056">
    <property type="entry name" value="YjbR-like_sf"/>
</dbReference>
<gene>
    <name evidence="1" type="ORF">Q7X28_14290</name>
</gene>
<keyword evidence="2" id="KW-1185">Reference proteome</keyword>
<dbReference type="Pfam" id="PF04237">
    <property type="entry name" value="YjbR"/>
    <property type="match status" value="1"/>
</dbReference>
<comment type="caution">
    <text evidence="1">The sequence shown here is derived from an EMBL/GenBank/DDBJ whole genome shotgun (WGS) entry which is preliminary data.</text>
</comment>
<accession>A0AA90SMA2</accession>
<dbReference type="Proteomes" id="UP001178281">
    <property type="component" value="Unassembled WGS sequence"/>
</dbReference>
<dbReference type="GO" id="GO:0003677">
    <property type="term" value="F:DNA binding"/>
    <property type="evidence" value="ECO:0007669"/>
    <property type="project" value="UniProtKB-KW"/>
</dbReference>
<organism evidence="1 2">
    <name type="scientific">Tsukamurella strandjordii</name>
    <dbReference type="NCBI Taxonomy" id="147577"/>
    <lineage>
        <taxon>Bacteria</taxon>
        <taxon>Bacillati</taxon>
        <taxon>Actinomycetota</taxon>
        <taxon>Actinomycetes</taxon>
        <taxon>Mycobacteriales</taxon>
        <taxon>Tsukamurellaceae</taxon>
        <taxon>Tsukamurella</taxon>
    </lineage>
</organism>
<keyword evidence="1" id="KW-0238">DNA-binding</keyword>
<sequence>MPHPIMFSDGDPVLARLRDVALAFPEATEQIAHGRPTFRCGKMFGMYGGGTKKTATQPHRQINTSVLFIADPSDREALVQDERIYLPAYLAGAGWLGLDLTIGTVDWDEVRELLDASYRRIAPKRAIAALDAATGGAG</sequence>
<proteinExistence type="predicted"/>
<reference evidence="1" key="1">
    <citation type="submission" date="2023-08" db="EMBL/GenBank/DDBJ databases">
        <title>The draft genome of Tsukamurella strandjordii strain 050030.</title>
        <authorList>
            <person name="Zhao F."/>
            <person name="Feng Y."/>
            <person name="Zong Z."/>
        </authorList>
    </citation>
    <scope>NUCLEOTIDE SEQUENCE</scope>
    <source>
        <strain evidence="1">050030</strain>
    </source>
</reference>
<dbReference type="RefSeq" id="WP_305111815.1">
    <property type="nucleotide sequence ID" value="NZ_JAUTIX010000005.1"/>
</dbReference>
<protein>
    <submittedName>
        <fullName evidence="1">MmcQ/YjbR family DNA-binding protein</fullName>
    </submittedName>
</protein>
<dbReference type="InterPro" id="IPR058532">
    <property type="entry name" value="YjbR/MT2646/Rv2570-like"/>
</dbReference>
<name>A0AA90SMA2_9ACTN</name>
<evidence type="ECO:0000313" key="2">
    <source>
        <dbReference type="Proteomes" id="UP001178281"/>
    </source>
</evidence>